<keyword evidence="1" id="KW-0472">Membrane</keyword>
<dbReference type="EMBL" id="NSLJ01000038">
    <property type="protein sequence ID" value="PDP42770.1"/>
    <property type="molecule type" value="Genomic_DNA"/>
</dbReference>
<reference evidence="2 5" key="2">
    <citation type="submission" date="2017-09" db="EMBL/GenBank/DDBJ databases">
        <title>Phase variable restriction modification systems are present in the genome sequences of periodontal pathogens Prevotella intermedia, Tannerella forsythia and Porphyromonas gingivalis.</title>
        <authorList>
            <person name="Haigh R.D."/>
            <person name="Crawford L."/>
            <person name="Ralph J."/>
            <person name="Wanford J."/>
            <person name="Vartoukian S.R."/>
            <person name="Hijazib K."/>
            <person name="Wade W."/>
            <person name="Oggioni M.R."/>
        </authorList>
    </citation>
    <scope>NUCLEOTIDE SEQUENCE [LARGE SCALE GENOMIC DNA]</scope>
    <source>
        <strain evidence="2 5">WW11663</strain>
    </source>
</reference>
<dbReference type="Proteomes" id="UP000219259">
    <property type="component" value="Unassembled WGS sequence"/>
</dbReference>
<accession>A0A1D3ULX5</accession>
<name>A0A1D3ULX5_TANFO</name>
<dbReference type="RefSeq" id="WP_014224848.1">
    <property type="nucleotide sequence ID" value="NZ_CALHNL010000028.1"/>
</dbReference>
<dbReference type="AlphaFoldDB" id="A0A1D3ULX5"/>
<evidence type="ECO:0000313" key="3">
    <source>
        <dbReference type="EMBL" id="SCQ21127.1"/>
    </source>
</evidence>
<evidence type="ECO:0000256" key="1">
    <source>
        <dbReference type="SAM" id="Phobius"/>
    </source>
</evidence>
<dbReference type="Proteomes" id="UP000182057">
    <property type="component" value="Unassembled WGS sequence"/>
</dbReference>
<dbReference type="OrthoDB" id="1121113at2"/>
<dbReference type="GeneID" id="34758680"/>
<keyword evidence="1" id="KW-0812">Transmembrane</keyword>
<feature type="transmembrane region" description="Helical" evidence="1">
    <location>
        <begin position="85"/>
        <end position="101"/>
    </location>
</feature>
<keyword evidence="1" id="KW-1133">Transmembrane helix</keyword>
<evidence type="ECO:0000313" key="4">
    <source>
        <dbReference type="Proteomes" id="UP000182057"/>
    </source>
</evidence>
<dbReference type="EMBL" id="FMMM01000048">
    <property type="protein sequence ID" value="SCQ21127.1"/>
    <property type="molecule type" value="Genomic_DNA"/>
</dbReference>
<organism evidence="3 4">
    <name type="scientific">Tannerella forsythia</name>
    <name type="common">Bacteroides forsythus</name>
    <dbReference type="NCBI Taxonomy" id="28112"/>
    <lineage>
        <taxon>Bacteria</taxon>
        <taxon>Pseudomonadati</taxon>
        <taxon>Bacteroidota</taxon>
        <taxon>Bacteroidia</taxon>
        <taxon>Bacteroidales</taxon>
        <taxon>Tannerellaceae</taxon>
        <taxon>Tannerella</taxon>
    </lineage>
</organism>
<reference evidence="3 4" key="1">
    <citation type="submission" date="2016-09" db="EMBL/GenBank/DDBJ databases">
        <authorList>
            <person name="Capua I."/>
            <person name="De Benedictis P."/>
            <person name="Joannis T."/>
            <person name="Lombin L.H."/>
            <person name="Cattoli G."/>
        </authorList>
    </citation>
    <scope>NUCLEOTIDE SEQUENCE [LARGE SCALE GENOMIC DNA]</scope>
    <source>
        <strain evidence="3 4">UB20</strain>
    </source>
</reference>
<protein>
    <submittedName>
        <fullName evidence="3">Uncharacterized protein</fullName>
    </submittedName>
</protein>
<evidence type="ECO:0000313" key="2">
    <source>
        <dbReference type="EMBL" id="PDP42770.1"/>
    </source>
</evidence>
<sequence length="103" mass="12660">MGMFSFYNVRKPRQFEHKPIYWDPRKENLEKRIHRVKMEMGVEETDYEQYKEAIRGSFIEGTTHLKKSKTKGDDVRNRIYKNMRLLLILAILSLIFWFLYIRQ</sequence>
<gene>
    <name evidence="2" type="ORF">CLI86_11730</name>
    <name evidence="3" type="ORF">TFUB20_01270</name>
</gene>
<evidence type="ECO:0000313" key="5">
    <source>
        <dbReference type="Proteomes" id="UP000219259"/>
    </source>
</evidence>
<dbReference type="OMA" id="HKPIYWD"/>
<proteinExistence type="predicted"/>